<organism evidence="4 5">
    <name type="scientific">Thiomicrorhabdus lithotrophica</name>
    <dbReference type="NCBI Taxonomy" id="2949997"/>
    <lineage>
        <taxon>Bacteria</taxon>
        <taxon>Pseudomonadati</taxon>
        <taxon>Pseudomonadota</taxon>
        <taxon>Gammaproteobacteria</taxon>
        <taxon>Thiotrichales</taxon>
        <taxon>Piscirickettsiaceae</taxon>
        <taxon>Thiomicrorhabdus</taxon>
    </lineage>
</organism>
<evidence type="ECO:0000256" key="2">
    <source>
        <dbReference type="SAM" id="SignalP"/>
    </source>
</evidence>
<reference evidence="4 5" key="1">
    <citation type="submission" date="2022-06" db="EMBL/GenBank/DDBJ databases">
        <title>Thiomicrohabdus sp. nov, an obligately chemolithoautotrophic, sulfur-oxidizing bacterium isolated from beach of Guanyin Mountain. Amoy.</title>
        <authorList>
            <person name="Zhu H."/>
        </authorList>
    </citation>
    <scope>NUCLEOTIDE SEQUENCE [LARGE SCALE GENOMIC DNA]</scope>
    <source>
        <strain evidence="4 5">XGS-01</strain>
    </source>
</reference>
<dbReference type="Proteomes" id="UP001222275">
    <property type="component" value="Chromosome"/>
</dbReference>
<dbReference type="CDD" id="cd16282">
    <property type="entry name" value="metallo-hydrolase-like_MBL-fold"/>
    <property type="match status" value="1"/>
</dbReference>
<dbReference type="PANTHER" id="PTHR42951:SF4">
    <property type="entry name" value="ACYL-COENZYME A THIOESTERASE MBLAC2"/>
    <property type="match status" value="1"/>
</dbReference>
<dbReference type="RefSeq" id="WP_275594971.1">
    <property type="nucleotide sequence ID" value="NZ_CP102381.1"/>
</dbReference>
<accession>A0ABY8CDH2</accession>
<keyword evidence="5" id="KW-1185">Reference proteome</keyword>
<dbReference type="Pfam" id="PF00753">
    <property type="entry name" value="Lactamase_B"/>
    <property type="match status" value="1"/>
</dbReference>
<sequence>MSIIKVFSVFAVLAISFFSHSVIAMEFHFTKVADKTYAYIGPLTNRTPENLGLNNNIGLVITDKGAVLIDSGAGIPSATVLEDAVSKVTDKKIIAVINTGSQDHRWLGNGYFAEKGATIYALAKTVKTQESMGAGLVDKMTKVSDIFALTKPVTAKTPFKKDDVKLTIGNTMFHVKHFGDAHFPGDAVVWLPEQKVLFSGDLIYVDRMLGVHPFSKVASWQKAFHLAEKLPAKLIVPGHGQVCDWNKARQDTGNYLDKLVKVMSVASEDMLGVDQAVADNKDWPEFKHLEHYDSWHKTILSRTYLQFEEGI</sequence>
<dbReference type="InterPro" id="IPR050855">
    <property type="entry name" value="NDM-1-like"/>
</dbReference>
<dbReference type="InterPro" id="IPR036866">
    <property type="entry name" value="RibonucZ/Hydroxyglut_hydro"/>
</dbReference>
<evidence type="ECO:0000259" key="3">
    <source>
        <dbReference type="SMART" id="SM00849"/>
    </source>
</evidence>
<evidence type="ECO:0000256" key="1">
    <source>
        <dbReference type="ARBA" id="ARBA00005250"/>
    </source>
</evidence>
<proteinExistence type="inferred from homology"/>
<name>A0ABY8CDH2_9GAMM</name>
<evidence type="ECO:0000313" key="4">
    <source>
        <dbReference type="EMBL" id="WEJ62715.1"/>
    </source>
</evidence>
<dbReference type="Gene3D" id="3.60.15.10">
    <property type="entry name" value="Ribonuclease Z/Hydroxyacylglutathione hydrolase-like"/>
    <property type="match status" value="1"/>
</dbReference>
<feature type="domain" description="Metallo-beta-lactamase" evidence="3">
    <location>
        <begin position="54"/>
        <end position="239"/>
    </location>
</feature>
<dbReference type="EMBL" id="CP102381">
    <property type="protein sequence ID" value="WEJ62715.1"/>
    <property type="molecule type" value="Genomic_DNA"/>
</dbReference>
<dbReference type="SUPFAM" id="SSF56281">
    <property type="entry name" value="Metallo-hydrolase/oxidoreductase"/>
    <property type="match status" value="1"/>
</dbReference>
<comment type="similarity">
    <text evidence="1">Belongs to the metallo-beta-lactamase superfamily. Class-B beta-lactamase family.</text>
</comment>
<dbReference type="PANTHER" id="PTHR42951">
    <property type="entry name" value="METALLO-BETA-LACTAMASE DOMAIN-CONTAINING"/>
    <property type="match status" value="1"/>
</dbReference>
<feature type="chain" id="PRO_5047313178" evidence="2">
    <location>
        <begin position="25"/>
        <end position="311"/>
    </location>
</feature>
<feature type="signal peptide" evidence="2">
    <location>
        <begin position="1"/>
        <end position="24"/>
    </location>
</feature>
<keyword evidence="2" id="KW-0732">Signal</keyword>
<dbReference type="SMART" id="SM00849">
    <property type="entry name" value="Lactamase_B"/>
    <property type="match status" value="1"/>
</dbReference>
<evidence type="ECO:0000313" key="5">
    <source>
        <dbReference type="Proteomes" id="UP001222275"/>
    </source>
</evidence>
<protein>
    <submittedName>
        <fullName evidence="4">MBL fold metallo-hydrolase</fullName>
    </submittedName>
</protein>
<gene>
    <name evidence="4" type="ORF">NR989_00290</name>
</gene>
<dbReference type="InterPro" id="IPR001279">
    <property type="entry name" value="Metallo-B-lactamas"/>
</dbReference>